<dbReference type="EMBL" id="ATLV01022317">
    <property type="status" value="NOT_ANNOTATED_CDS"/>
    <property type="molecule type" value="Genomic_DNA"/>
</dbReference>
<evidence type="ECO:0000313" key="4">
    <source>
        <dbReference type="Proteomes" id="UP000030765"/>
    </source>
</evidence>
<keyword evidence="4" id="KW-1185">Reference proteome</keyword>
<dbReference type="VEuPathDB" id="VectorBase:ASIC015425"/>
<evidence type="ECO:0000313" key="2">
    <source>
        <dbReference type="EMBL" id="KFB47475.1"/>
    </source>
</evidence>
<gene>
    <name evidence="2" type="ORF">ZHAS_00015425</name>
</gene>
<dbReference type="AlphaFoldDB" id="A0A084WB81"/>
<reference evidence="2 4" key="1">
    <citation type="journal article" date="2014" name="BMC Genomics">
        <title>Genome sequence of Anopheles sinensis provides insight into genetics basis of mosquito competence for malaria parasites.</title>
        <authorList>
            <person name="Zhou D."/>
            <person name="Zhang D."/>
            <person name="Ding G."/>
            <person name="Shi L."/>
            <person name="Hou Q."/>
            <person name="Ye Y."/>
            <person name="Xu Y."/>
            <person name="Zhou H."/>
            <person name="Xiong C."/>
            <person name="Li S."/>
            <person name="Yu J."/>
            <person name="Hong S."/>
            <person name="Yu X."/>
            <person name="Zou P."/>
            <person name="Chen C."/>
            <person name="Chang X."/>
            <person name="Wang W."/>
            <person name="Lv Y."/>
            <person name="Sun Y."/>
            <person name="Ma L."/>
            <person name="Shen B."/>
            <person name="Zhu C."/>
        </authorList>
    </citation>
    <scope>NUCLEOTIDE SEQUENCE [LARGE SCALE GENOMIC DNA]</scope>
</reference>
<organism evidence="2">
    <name type="scientific">Anopheles sinensis</name>
    <name type="common">Mosquito</name>
    <dbReference type="NCBI Taxonomy" id="74873"/>
    <lineage>
        <taxon>Eukaryota</taxon>
        <taxon>Metazoa</taxon>
        <taxon>Ecdysozoa</taxon>
        <taxon>Arthropoda</taxon>
        <taxon>Hexapoda</taxon>
        <taxon>Insecta</taxon>
        <taxon>Pterygota</taxon>
        <taxon>Neoptera</taxon>
        <taxon>Endopterygota</taxon>
        <taxon>Diptera</taxon>
        <taxon>Nematocera</taxon>
        <taxon>Culicoidea</taxon>
        <taxon>Culicidae</taxon>
        <taxon>Anophelinae</taxon>
        <taxon>Anopheles</taxon>
    </lineage>
</organism>
<accession>A0A084WB81</accession>
<protein>
    <submittedName>
        <fullName evidence="2 3">Uncharacterized protein</fullName>
    </submittedName>
</protein>
<feature type="compositionally biased region" description="Polar residues" evidence="1">
    <location>
        <begin position="15"/>
        <end position="27"/>
    </location>
</feature>
<dbReference type="EMBL" id="KE525331">
    <property type="protein sequence ID" value="KFB47475.1"/>
    <property type="molecule type" value="Genomic_DNA"/>
</dbReference>
<evidence type="ECO:0000313" key="3">
    <source>
        <dbReference type="EnsemblMetazoa" id="ASIC015425-PA"/>
    </source>
</evidence>
<feature type="compositionally biased region" description="Basic and acidic residues" evidence="1">
    <location>
        <begin position="85"/>
        <end position="96"/>
    </location>
</feature>
<sequence length="96" mass="10758">MRSQTRFIRLDPESQRPTSGRRLSSSVEYLRKKEKSNAEKFFITSTSGSHVVPRGIPGKRKPDREREHEAPSGGVGGRTPNSDGKPGKDYMVKNET</sequence>
<feature type="compositionally biased region" description="Basic and acidic residues" evidence="1">
    <location>
        <begin position="60"/>
        <end position="70"/>
    </location>
</feature>
<dbReference type="Proteomes" id="UP000030765">
    <property type="component" value="Unassembled WGS sequence"/>
</dbReference>
<feature type="region of interest" description="Disordered" evidence="1">
    <location>
        <begin position="45"/>
        <end position="96"/>
    </location>
</feature>
<proteinExistence type="predicted"/>
<reference evidence="3" key="2">
    <citation type="submission" date="2020-05" db="UniProtKB">
        <authorList>
            <consortium name="EnsemblMetazoa"/>
        </authorList>
    </citation>
    <scope>IDENTIFICATION</scope>
</reference>
<name>A0A084WB81_ANOSI</name>
<evidence type="ECO:0000256" key="1">
    <source>
        <dbReference type="SAM" id="MobiDB-lite"/>
    </source>
</evidence>
<dbReference type="EnsemblMetazoa" id="ASIC015425-RA">
    <property type="protein sequence ID" value="ASIC015425-PA"/>
    <property type="gene ID" value="ASIC015425"/>
</dbReference>
<feature type="region of interest" description="Disordered" evidence="1">
    <location>
        <begin position="1"/>
        <end position="28"/>
    </location>
</feature>